<name>A0A225UHC6_9STRA</name>
<gene>
    <name evidence="3" type="ORF">PHMEG_00038595</name>
</gene>
<dbReference type="InterPro" id="IPR000719">
    <property type="entry name" value="Prot_kinase_dom"/>
</dbReference>
<dbReference type="PROSITE" id="PS50011">
    <property type="entry name" value="PROTEIN_KINASE_DOM"/>
    <property type="match status" value="1"/>
</dbReference>
<keyword evidence="3" id="KW-0808">Transferase</keyword>
<dbReference type="GO" id="GO:0004674">
    <property type="term" value="F:protein serine/threonine kinase activity"/>
    <property type="evidence" value="ECO:0007669"/>
    <property type="project" value="UniProtKB-KW"/>
</dbReference>
<dbReference type="PANTHER" id="PTHR44329:SF214">
    <property type="entry name" value="PROTEIN KINASE DOMAIN-CONTAINING PROTEIN"/>
    <property type="match status" value="1"/>
</dbReference>
<dbReference type="InterPro" id="IPR017441">
    <property type="entry name" value="Protein_kinase_ATP_BS"/>
</dbReference>
<evidence type="ECO:0000313" key="4">
    <source>
        <dbReference type="Proteomes" id="UP000198211"/>
    </source>
</evidence>
<dbReference type="InterPro" id="IPR001245">
    <property type="entry name" value="Ser-Thr/Tyr_kinase_cat_dom"/>
</dbReference>
<dbReference type="EMBL" id="NBNE01018108">
    <property type="protein sequence ID" value="OWY92418.1"/>
    <property type="molecule type" value="Genomic_DNA"/>
</dbReference>
<dbReference type="OrthoDB" id="10571166at2759"/>
<keyword evidence="1" id="KW-0067">ATP-binding</keyword>
<dbReference type="PROSITE" id="PS00107">
    <property type="entry name" value="PROTEIN_KINASE_ATP"/>
    <property type="match status" value="1"/>
</dbReference>
<dbReference type="Proteomes" id="UP000198211">
    <property type="component" value="Unassembled WGS sequence"/>
</dbReference>
<keyword evidence="4" id="KW-1185">Reference proteome</keyword>
<dbReference type="GO" id="GO:0005524">
    <property type="term" value="F:ATP binding"/>
    <property type="evidence" value="ECO:0007669"/>
    <property type="project" value="UniProtKB-UniRule"/>
</dbReference>
<protein>
    <submittedName>
        <fullName evidence="3">Serine/threonine protein kinase</fullName>
    </submittedName>
</protein>
<proteinExistence type="predicted"/>
<feature type="domain" description="Protein kinase" evidence="2">
    <location>
        <begin position="113"/>
        <end position="241"/>
    </location>
</feature>
<dbReference type="SUPFAM" id="SSF56112">
    <property type="entry name" value="Protein kinase-like (PK-like)"/>
    <property type="match status" value="1"/>
</dbReference>
<dbReference type="Pfam" id="PF07714">
    <property type="entry name" value="PK_Tyr_Ser-Thr"/>
    <property type="match status" value="1"/>
</dbReference>
<feature type="binding site" evidence="1">
    <location>
        <position position="140"/>
    </location>
    <ligand>
        <name>ATP</name>
        <dbReference type="ChEBI" id="CHEBI:30616"/>
    </ligand>
</feature>
<evidence type="ECO:0000256" key="1">
    <source>
        <dbReference type="PROSITE-ProRule" id="PRU10141"/>
    </source>
</evidence>
<dbReference type="STRING" id="4795.A0A225UHC6"/>
<evidence type="ECO:0000313" key="3">
    <source>
        <dbReference type="EMBL" id="OWY92418.1"/>
    </source>
</evidence>
<dbReference type="InterPro" id="IPR011009">
    <property type="entry name" value="Kinase-like_dom_sf"/>
</dbReference>
<comment type="caution">
    <text evidence="3">The sequence shown here is derived from an EMBL/GenBank/DDBJ whole genome shotgun (WGS) entry which is preliminary data.</text>
</comment>
<keyword evidence="3" id="KW-0418">Kinase</keyword>
<keyword evidence="1" id="KW-0547">Nucleotide-binding</keyword>
<accession>A0A225UHC6</accession>
<dbReference type="AlphaFoldDB" id="A0A225UHC6"/>
<keyword evidence="3" id="KW-0723">Serine/threonine-protein kinase</keyword>
<dbReference type="Gene3D" id="3.30.200.20">
    <property type="entry name" value="Phosphorylase Kinase, domain 1"/>
    <property type="match status" value="1"/>
</dbReference>
<organism evidence="3 4">
    <name type="scientific">Phytophthora megakarya</name>
    <dbReference type="NCBI Taxonomy" id="4795"/>
    <lineage>
        <taxon>Eukaryota</taxon>
        <taxon>Sar</taxon>
        <taxon>Stramenopiles</taxon>
        <taxon>Oomycota</taxon>
        <taxon>Peronosporomycetes</taxon>
        <taxon>Peronosporales</taxon>
        <taxon>Peronosporaceae</taxon>
        <taxon>Phytophthora</taxon>
    </lineage>
</organism>
<dbReference type="InterPro" id="IPR051681">
    <property type="entry name" value="Ser/Thr_Kinases-Pseudokinases"/>
</dbReference>
<sequence length="241" mass="27447">MLINVRIVVGKSPNHETLCESFARERNEQWQQQLNDIIMSGVSGNDHLLLDLKSPEHRSIVLKALKSELRNSQLKYTSDQLEAKDVAYETIASEIDIDNLMPEWFIPRYELIIDECSELGKGGFGSVYQAKWLDSDVVVKEVLLAGDDKDSPDYSCSSFSASQDVQSTQTNDMERVQALMMFRREVDIWFGLNHPHIIHLLGACHVGKPFFICEHATNGTMVKYLQKYCSVRVPTSQLHLQ</sequence>
<dbReference type="PANTHER" id="PTHR44329">
    <property type="entry name" value="SERINE/THREONINE-PROTEIN KINASE TNNI3K-RELATED"/>
    <property type="match status" value="1"/>
</dbReference>
<reference evidence="4" key="1">
    <citation type="submission" date="2017-03" db="EMBL/GenBank/DDBJ databases">
        <title>Phytopthora megakarya and P. palmivora, two closely related causual agents of cacao black pod achieved similar genome size and gene model numbers by different mechanisms.</title>
        <authorList>
            <person name="Ali S."/>
            <person name="Shao J."/>
            <person name="Larry D.J."/>
            <person name="Kronmiller B."/>
            <person name="Shen D."/>
            <person name="Strem M.D."/>
            <person name="Melnick R.L."/>
            <person name="Guiltinan M.J."/>
            <person name="Tyler B.M."/>
            <person name="Meinhardt L.W."/>
            <person name="Bailey B.A."/>
        </authorList>
    </citation>
    <scope>NUCLEOTIDE SEQUENCE [LARGE SCALE GENOMIC DNA]</scope>
    <source>
        <strain evidence="4">zdho120</strain>
    </source>
</reference>
<evidence type="ECO:0000259" key="2">
    <source>
        <dbReference type="PROSITE" id="PS50011"/>
    </source>
</evidence>